<evidence type="ECO:0000256" key="13">
    <source>
        <dbReference type="ARBA" id="ARBA00023211"/>
    </source>
</evidence>
<feature type="binding site" evidence="16">
    <location>
        <position position="710"/>
    </location>
    <ligand>
        <name>ATP</name>
        <dbReference type="ChEBI" id="CHEBI:30616"/>
        <label>2</label>
    </ligand>
</feature>
<feature type="binding site" evidence="16">
    <location>
        <position position="241"/>
    </location>
    <ligand>
        <name>ATP</name>
        <dbReference type="ChEBI" id="CHEBI:30616"/>
        <label>1</label>
    </ligand>
</feature>
<protein>
    <recommendedName>
        <fullName evidence="16">Carbamoyl phosphate synthase large chain</fullName>
        <ecNumber evidence="16">6.3.4.16</ecNumber>
        <ecNumber evidence="16">6.3.5.5</ecNumber>
    </recommendedName>
    <alternativeName>
        <fullName evidence="16">Carbamoyl phosphate synthetase ammonia chain</fullName>
    </alternativeName>
</protein>
<comment type="similarity">
    <text evidence="3 16">Belongs to the CarB family.</text>
</comment>
<dbReference type="PRINTS" id="PR00098">
    <property type="entry name" value="CPSASE"/>
</dbReference>
<sequence>MPLNKTLKKVMVIGSGPIIIGQAAEFDYAGTQACLALKEEGIEVVLVNNNPATIMTDPGIADHIYMEPLTTDFIKKVIRKEKPDGLLPTLGGQVGLNLAVELAEEGFLQAEDVRLLGTSVEAIQKAEDRDLFNQLLNSIGEPIAKSEVVGSVDDAVSFAESVGYPLIIRPAYTMGGTGGGIASNKDELCEITRMGLKSSRVNEVLVEKSVAGWKEIEFEVMRDANDTCIAICDMENVDPVGIHTGDSIVAAPNQTLTKEEYEMLRSSSLKIISALGVEGGCNVQFALDPNSMDYIVIEVNPRVSRSSALASKATGFPIARISSKIAVGLHLDEIPNPITGFGHAAMEPSLDYVVIKIPRWPFDKFGLADRTLGTQMKATGEIMSLDRSFEGALMKGVRSLELTRNSLVMEDILKLSEDEIIEQIALKDDNRIFYIATALAKGVKPARINELTGMDMFFLSKILSIVQIENQLKKKSITTLSDDLLIKAKQINIPDAQIAVLLGVSEQDVRNYRKEKSILPAYHMVDTCSGDAKALAPYFYGSYEGTNKVSPSSRRKVLILGSGPIRIGQGVEFDYCTVHSIWALKKMGIESIVINNNPETVSTDFNTSDRLYFDPLTLEDVLNVIEIEQPEGVIVQFGGQTAINLAKGLEAEGVNVIGTSVDSIDAAEDRDRCNKLVEELGIPMPLGKTARSEKEALTLAGELGFPLVVRPSYVIGGRDMEILNSFEELEEYITNATMISAKHPVLLDKYLQGMEVEIDAISDGTEILVPGIMEHVERAGVHSGDSIAVTPPINLNNHMKQTVLGYTKRLAKALKIKGMINLQFVIQNNCVYLIEVNPRSSRTVPFLSKVTKTPMVQIATEAAMGKTLWEQGVRCDFMPRSDMYAVKVPVFSFSKLIEVETSLGPEMKSTGETIGLDESYPKALYKGLVSSGLAIPADGNILVTIADKDKDEAIPVIRELWELGYSIFATEGTANALKRAGVLVTQVSKINEKSPNLLDLIQQEKIHLVINTPAKGKQPKRDGFRIRRAAVESGVHCVTSMDTARAVLEVLKTISYKLTNL</sequence>
<dbReference type="SMART" id="SM00851">
    <property type="entry name" value="MGS"/>
    <property type="match status" value="1"/>
</dbReference>
<feature type="binding site" evidence="16">
    <location>
        <position position="208"/>
    </location>
    <ligand>
        <name>ATP</name>
        <dbReference type="ChEBI" id="CHEBI:30616"/>
        <label>1</label>
    </ligand>
</feature>
<dbReference type="FunFam" id="3.40.50.20:FF:000002">
    <property type="entry name" value="Carbamoyl-phosphate synthase large chain"/>
    <property type="match status" value="1"/>
</dbReference>
<feature type="binding site" evidence="16">
    <location>
        <position position="823"/>
    </location>
    <ligand>
        <name>Mg(2+)</name>
        <dbReference type="ChEBI" id="CHEBI:18420"/>
        <label>3</label>
    </ligand>
</feature>
<feature type="binding site" evidence="16">
    <location>
        <position position="210"/>
    </location>
    <ligand>
        <name>ATP</name>
        <dbReference type="ChEBI" id="CHEBI:30616"/>
        <label>1</label>
    </ligand>
</feature>
<dbReference type="SUPFAM" id="SSF52440">
    <property type="entry name" value="PreATP-grasp domain"/>
    <property type="match status" value="2"/>
</dbReference>
<dbReference type="InterPro" id="IPR005480">
    <property type="entry name" value="CPSase_lsu_oligo"/>
</dbReference>
<feature type="binding site" evidence="16">
    <location>
        <position position="215"/>
    </location>
    <ligand>
        <name>ATP</name>
        <dbReference type="ChEBI" id="CHEBI:30616"/>
        <label>1</label>
    </ligand>
</feature>
<dbReference type="InterPro" id="IPR033937">
    <property type="entry name" value="MGS_CPS_CarB"/>
</dbReference>
<feature type="binding site" evidence="16">
    <location>
        <position position="284"/>
    </location>
    <ligand>
        <name>ATP</name>
        <dbReference type="ChEBI" id="CHEBI:30616"/>
        <label>1</label>
    </ligand>
</feature>
<dbReference type="EC" id="6.3.5.5" evidence="16"/>
<dbReference type="NCBIfam" id="NF003671">
    <property type="entry name" value="PRK05294.1"/>
    <property type="match status" value="1"/>
</dbReference>
<evidence type="ECO:0000256" key="4">
    <source>
        <dbReference type="ARBA" id="ARBA00022571"/>
    </source>
</evidence>
<comment type="caution">
    <text evidence="16">Lacks conserved residue(s) required for the propagation of feature annotation.</text>
</comment>
<dbReference type="NCBIfam" id="NF009455">
    <property type="entry name" value="PRK12815.1"/>
    <property type="match status" value="1"/>
</dbReference>
<reference evidence="19" key="2">
    <citation type="submission" date="2024-06" db="EMBL/GenBank/DDBJ databases">
        <authorList>
            <person name="Petrova K.O."/>
            <person name="Toshchakov S.V."/>
            <person name="Boltjanskaja Y.V."/>
            <person name="Kevbrin V."/>
        </authorList>
    </citation>
    <scope>NUCLEOTIDE SEQUENCE</scope>
    <source>
        <strain evidence="19">Z-910T</strain>
    </source>
</reference>
<feature type="binding site" evidence="16">
    <location>
        <position position="242"/>
    </location>
    <ligand>
        <name>ATP</name>
        <dbReference type="ChEBI" id="CHEBI:30616"/>
        <label>1</label>
    </ligand>
</feature>
<dbReference type="PROSITE" id="PS51855">
    <property type="entry name" value="MGS"/>
    <property type="match status" value="1"/>
</dbReference>
<feature type="binding site" evidence="16">
    <location>
        <position position="243"/>
    </location>
    <ligand>
        <name>ATP</name>
        <dbReference type="ChEBI" id="CHEBI:30616"/>
        <label>1</label>
    </ligand>
</feature>
<organism evidence="19">
    <name type="scientific">Proteinivorax tanatarense</name>
    <dbReference type="NCBI Taxonomy" id="1260629"/>
    <lineage>
        <taxon>Bacteria</taxon>
        <taxon>Bacillati</taxon>
        <taxon>Bacillota</taxon>
        <taxon>Clostridia</taxon>
        <taxon>Eubacteriales</taxon>
        <taxon>Proteinivoracaceae</taxon>
        <taxon>Proteinivorax</taxon>
    </lineage>
</organism>
<dbReference type="PANTHER" id="PTHR11405:SF53">
    <property type="entry name" value="CARBAMOYL-PHOSPHATE SYNTHASE [AMMONIA], MITOCHONDRIAL"/>
    <property type="match status" value="1"/>
</dbReference>
<feature type="binding site" evidence="16">
    <location>
        <position position="780"/>
    </location>
    <ligand>
        <name>ATP</name>
        <dbReference type="ChEBI" id="CHEBI:30616"/>
        <label>2</label>
    </ligand>
</feature>
<dbReference type="InterPro" id="IPR058047">
    <property type="entry name" value="CPSase_preATP-grasp"/>
</dbReference>
<feature type="region of interest" description="Carbamoyl phosphate synthetic domain" evidence="16">
    <location>
        <begin position="550"/>
        <end position="932"/>
    </location>
</feature>
<dbReference type="EC" id="6.3.4.16" evidence="16"/>
<dbReference type="InterPro" id="IPR013815">
    <property type="entry name" value="ATP_grasp_subdomain_1"/>
</dbReference>
<dbReference type="AlphaFoldDB" id="A0AAU7VPD1"/>
<keyword evidence="7" id="KW-0479">Metal-binding</keyword>
<dbReference type="FunFam" id="1.10.1030.10:FF:000002">
    <property type="entry name" value="Carbamoyl-phosphate synthase large chain"/>
    <property type="match status" value="1"/>
</dbReference>
<feature type="binding site" evidence="16">
    <location>
        <position position="783"/>
    </location>
    <ligand>
        <name>ATP</name>
        <dbReference type="ChEBI" id="CHEBI:30616"/>
        <label>2</label>
    </ligand>
</feature>
<evidence type="ECO:0000256" key="6">
    <source>
        <dbReference type="ARBA" id="ARBA00022605"/>
    </source>
</evidence>
<feature type="binding site" evidence="16">
    <location>
        <position position="835"/>
    </location>
    <ligand>
        <name>Mg(2+)</name>
        <dbReference type="ChEBI" id="CHEBI:18420"/>
        <label>3</label>
    </ligand>
</feature>
<dbReference type="Gene3D" id="3.40.50.1380">
    <property type="entry name" value="Methylglyoxal synthase-like domain"/>
    <property type="match status" value="1"/>
</dbReference>
<comment type="cofactor">
    <cofactor evidence="16">
        <name>Mg(2+)</name>
        <dbReference type="ChEBI" id="CHEBI:18420"/>
    </cofactor>
    <cofactor evidence="16">
        <name>Mn(2+)</name>
        <dbReference type="ChEBI" id="CHEBI:29035"/>
    </cofactor>
    <text evidence="16">Binds 4 Mg(2+) or Mn(2+) ions per subunit.</text>
</comment>
<dbReference type="GO" id="GO:0004088">
    <property type="term" value="F:carbamoyl-phosphate synthase (glutamine-hydrolyzing) activity"/>
    <property type="evidence" value="ECO:0007669"/>
    <property type="project" value="UniProtKB-UniRule"/>
</dbReference>
<feature type="binding site" evidence="16">
    <location>
        <position position="298"/>
    </location>
    <ligand>
        <name>ATP</name>
        <dbReference type="ChEBI" id="CHEBI:30616"/>
        <label>1</label>
    </ligand>
</feature>
<dbReference type="Gene3D" id="3.30.470.20">
    <property type="entry name" value="ATP-grasp fold, B domain"/>
    <property type="match status" value="2"/>
</dbReference>
<reference evidence="19" key="1">
    <citation type="journal article" date="2013" name="Extremophiles">
        <title>Proteinivorax tanatarense gen. nov., sp. nov., an anaerobic, haloalkaliphilic, proteolytic bacterium isolated from a decaying algal bloom, and proposal of Proteinivoraceae fam. nov.</title>
        <authorList>
            <person name="Kevbrin V."/>
            <person name="Boltyanskaya Y."/>
            <person name="Zhilina T."/>
            <person name="Kolganova T."/>
            <person name="Lavrentjeva E."/>
            <person name="Kuznetsov B."/>
        </authorList>
    </citation>
    <scope>NUCLEOTIDE SEQUENCE</scope>
    <source>
        <strain evidence="19">Z-910T</strain>
    </source>
</reference>
<keyword evidence="11" id="KW-0460">Magnesium</keyword>
<dbReference type="SUPFAM" id="SSF56059">
    <property type="entry name" value="Glutathione synthetase ATP-binding domain-like"/>
    <property type="match status" value="2"/>
</dbReference>
<evidence type="ECO:0000256" key="14">
    <source>
        <dbReference type="ARBA" id="ARBA00047359"/>
    </source>
</evidence>
<keyword evidence="12 16" id="KW-0665">Pyrimidine biosynthesis</keyword>
<dbReference type="Gene3D" id="3.40.50.20">
    <property type="match status" value="2"/>
</dbReference>
<dbReference type="FunFam" id="3.40.50.20:FF:000001">
    <property type="entry name" value="Carbamoyl-phosphate synthase large chain"/>
    <property type="match status" value="1"/>
</dbReference>
<dbReference type="GO" id="GO:0005524">
    <property type="term" value="F:ATP binding"/>
    <property type="evidence" value="ECO:0007669"/>
    <property type="project" value="UniProtKB-UniRule"/>
</dbReference>
<evidence type="ECO:0000256" key="11">
    <source>
        <dbReference type="ARBA" id="ARBA00022842"/>
    </source>
</evidence>
<feature type="binding site" evidence="16">
    <location>
        <position position="176"/>
    </location>
    <ligand>
        <name>ATP</name>
        <dbReference type="ChEBI" id="CHEBI:30616"/>
        <label>1</label>
    </ligand>
</feature>
<feature type="binding site" evidence="16">
    <location>
        <position position="837"/>
    </location>
    <ligand>
        <name>Mg(2+)</name>
        <dbReference type="ChEBI" id="CHEBI:18420"/>
        <label>4</label>
    </ligand>
</feature>
<comment type="subunit">
    <text evidence="16">Composed of two chains; the small (or glutamine) chain promotes the hydrolysis of glutamine to ammonia, which is used by the large (or ammonia) chain to synthesize carbamoyl phosphate. Tetramer of heterodimers (alpha,beta)4.</text>
</comment>
<keyword evidence="13" id="KW-0464">Manganese</keyword>
<dbReference type="InterPro" id="IPR005479">
    <property type="entry name" value="CPAse_ATP-bd"/>
</dbReference>
<feature type="binding site" evidence="16">
    <location>
        <position position="300"/>
    </location>
    <ligand>
        <name>Mg(2+)</name>
        <dbReference type="ChEBI" id="CHEBI:18420"/>
        <label>2</label>
    </ligand>
</feature>
<feature type="binding site" evidence="16">
    <location>
        <position position="175"/>
    </location>
    <ligand>
        <name>ATP</name>
        <dbReference type="ChEBI" id="CHEBI:30616"/>
        <label>1</label>
    </ligand>
</feature>
<feature type="binding site" evidence="16">
    <location>
        <position position="298"/>
    </location>
    <ligand>
        <name>Mg(2+)</name>
        <dbReference type="ChEBI" id="CHEBI:18420"/>
        <label>2</label>
    </ligand>
</feature>
<comment type="function">
    <text evidence="16">Large subunit of the glutamine-dependent carbamoyl phosphate synthetase (CPSase). CPSase catalyzes the formation of carbamoyl phosphate from the ammonia moiety of glutamine, carbonate, and phosphate donated by ATP, constituting the first step of 2 biosynthetic pathways, one leading to arginine and/or urea and the other to pyrimidine nucleotides. The large subunit (synthetase) binds the substrates ammonia (free or transferred from glutamine from the small subunit), hydrogencarbonate and ATP and carries out an ATP-coupled ligase reaction, activating hydrogencarbonate by forming carboxy phosphate which reacts with ammonia to form carbamoyl phosphate.</text>
</comment>
<evidence type="ECO:0000256" key="16">
    <source>
        <dbReference type="HAMAP-Rule" id="MF_01210"/>
    </source>
</evidence>
<dbReference type="GO" id="GO:0044205">
    <property type="term" value="P:'de novo' UMP biosynthetic process"/>
    <property type="evidence" value="ECO:0007669"/>
    <property type="project" value="UniProtKB-UniRule"/>
</dbReference>
<dbReference type="PANTHER" id="PTHR11405">
    <property type="entry name" value="CARBAMOYLTRANSFERASE FAMILY MEMBER"/>
    <property type="match status" value="1"/>
</dbReference>
<dbReference type="Gene3D" id="1.10.1030.10">
    <property type="entry name" value="Carbamoyl-phosphate synthetase, large subunit oligomerisation domain"/>
    <property type="match status" value="1"/>
</dbReference>
<dbReference type="InterPro" id="IPR011607">
    <property type="entry name" value="MGS-like_dom"/>
</dbReference>
<dbReference type="PROSITE" id="PS00866">
    <property type="entry name" value="CPSASE_1"/>
    <property type="match status" value="1"/>
</dbReference>
<comment type="catalytic activity">
    <reaction evidence="15 16">
        <text>hydrogencarbonate + L-glutamine + 2 ATP + H2O = carbamoyl phosphate + L-glutamate + 2 ADP + phosphate + 2 H(+)</text>
        <dbReference type="Rhea" id="RHEA:18633"/>
        <dbReference type="ChEBI" id="CHEBI:15377"/>
        <dbReference type="ChEBI" id="CHEBI:15378"/>
        <dbReference type="ChEBI" id="CHEBI:17544"/>
        <dbReference type="ChEBI" id="CHEBI:29985"/>
        <dbReference type="ChEBI" id="CHEBI:30616"/>
        <dbReference type="ChEBI" id="CHEBI:43474"/>
        <dbReference type="ChEBI" id="CHEBI:58228"/>
        <dbReference type="ChEBI" id="CHEBI:58359"/>
        <dbReference type="ChEBI" id="CHEBI:456216"/>
        <dbReference type="EC" id="6.3.5.5"/>
    </reaction>
</comment>
<dbReference type="Pfam" id="PF25596">
    <property type="entry name" value="CPSase_L_D1"/>
    <property type="match status" value="2"/>
</dbReference>
<dbReference type="GO" id="GO:0006526">
    <property type="term" value="P:L-arginine biosynthetic process"/>
    <property type="evidence" value="ECO:0007669"/>
    <property type="project" value="UniProtKB-UniRule"/>
</dbReference>
<evidence type="ECO:0000256" key="12">
    <source>
        <dbReference type="ARBA" id="ARBA00022975"/>
    </source>
</evidence>
<comment type="domain">
    <text evidence="16">The large subunit is composed of 2 ATP-grasp domains that are involved in binding the 2 ATP molecules needed for carbamoyl phosphate synthesis. The N-terminal ATP-grasp domain (referred to as the carboxyphosphate synthetic component) catalyzes the ATP-dependent phosphorylation of hydrogencarbonate to carboxyphosphate and the subsequent nucleophilic attack by ammonia to form a carbamate intermediate. The C-terminal ATP-grasp domain (referred to as the carbamoyl phosphate synthetic component) then catalyzes the phosphorylation of carbamate with the second ATP to form the end product carbamoyl phosphate. The reactive and unstable enzyme intermediates are sequentially channeled from one active site to the next through the interior of the protein over a distance of at least 96 A.</text>
</comment>
<keyword evidence="8 16" id="KW-0677">Repeat</keyword>
<feature type="domain" description="MGS-like" evidence="18">
    <location>
        <begin position="933"/>
        <end position="1061"/>
    </location>
</feature>
<evidence type="ECO:0000313" key="19">
    <source>
        <dbReference type="EMBL" id="XBX75819.1"/>
    </source>
</evidence>
<comment type="pathway">
    <text evidence="2 16">Amino-acid biosynthesis; L-arginine biosynthesis; carbamoyl phosphate from bicarbonate: step 1/1.</text>
</comment>
<feature type="binding site" evidence="16">
    <location>
        <position position="749"/>
    </location>
    <ligand>
        <name>ATP</name>
        <dbReference type="ChEBI" id="CHEBI:30616"/>
        <label>2</label>
    </ligand>
</feature>
<evidence type="ECO:0000256" key="5">
    <source>
        <dbReference type="ARBA" id="ARBA00022598"/>
    </source>
</evidence>
<evidence type="ECO:0000256" key="9">
    <source>
        <dbReference type="ARBA" id="ARBA00022741"/>
    </source>
</evidence>
<feature type="binding site" evidence="16">
    <location>
        <position position="835"/>
    </location>
    <ligand>
        <name>Mn(2+)</name>
        <dbReference type="ChEBI" id="CHEBI:29035"/>
        <label>3</label>
    </ligand>
</feature>
<feature type="binding site" evidence="16">
    <location>
        <position position="129"/>
    </location>
    <ligand>
        <name>ATP</name>
        <dbReference type="ChEBI" id="CHEBI:30616"/>
        <label>1</label>
    </ligand>
</feature>
<dbReference type="GO" id="GO:0004087">
    <property type="term" value="F:carbamoyl-phosphate synthase (ammonia) activity"/>
    <property type="evidence" value="ECO:0007669"/>
    <property type="project" value="UniProtKB-EC"/>
</dbReference>
<dbReference type="NCBIfam" id="TIGR01369">
    <property type="entry name" value="CPSaseII_lrg"/>
    <property type="match status" value="1"/>
</dbReference>
<comment type="catalytic activity">
    <reaction evidence="14 16">
        <text>hydrogencarbonate + NH4(+) + 2 ATP = carbamoyl phosphate + 2 ADP + phosphate + 2 H(+)</text>
        <dbReference type="Rhea" id="RHEA:18029"/>
        <dbReference type="ChEBI" id="CHEBI:15378"/>
        <dbReference type="ChEBI" id="CHEBI:17544"/>
        <dbReference type="ChEBI" id="CHEBI:28938"/>
        <dbReference type="ChEBI" id="CHEBI:30616"/>
        <dbReference type="ChEBI" id="CHEBI:43474"/>
        <dbReference type="ChEBI" id="CHEBI:58228"/>
        <dbReference type="ChEBI" id="CHEBI:456216"/>
        <dbReference type="EC" id="6.3.4.16"/>
    </reaction>
</comment>
<comment type="pathway">
    <text evidence="16">Pyrimidine metabolism; UMP biosynthesis via de novo pathway; (S)-dihydroorotate from bicarbonate: step 1/3.</text>
</comment>
<dbReference type="Pfam" id="PF02786">
    <property type="entry name" value="CPSase_L_D2"/>
    <property type="match status" value="2"/>
</dbReference>
<feature type="binding site" evidence="16">
    <location>
        <position position="837"/>
    </location>
    <ligand>
        <name>Mn(2+)</name>
        <dbReference type="ChEBI" id="CHEBI:29035"/>
        <label>4</label>
    </ligand>
</feature>
<keyword evidence="5 16" id="KW-0436">Ligase</keyword>
<dbReference type="SMART" id="SM01096">
    <property type="entry name" value="CPSase_L_D3"/>
    <property type="match status" value="1"/>
</dbReference>
<dbReference type="SUPFAM" id="SSF48108">
    <property type="entry name" value="Carbamoyl phosphate synthetase, large subunit connection domain"/>
    <property type="match status" value="1"/>
</dbReference>
<feature type="binding site" evidence="16">
    <location>
        <position position="835"/>
    </location>
    <ligand>
        <name>Mn(2+)</name>
        <dbReference type="ChEBI" id="CHEBI:29035"/>
        <label>4</label>
    </ligand>
</feature>
<dbReference type="Pfam" id="PF02142">
    <property type="entry name" value="MGS"/>
    <property type="match status" value="1"/>
</dbReference>
<dbReference type="FunFam" id="3.30.470.20:FF:000026">
    <property type="entry name" value="Carbamoyl-phosphate synthase large chain"/>
    <property type="match status" value="1"/>
</dbReference>
<evidence type="ECO:0000259" key="18">
    <source>
        <dbReference type="PROSITE" id="PS51855"/>
    </source>
</evidence>
<feature type="region of interest" description="Carboxyphosphate synthetic domain" evidence="16">
    <location>
        <begin position="1"/>
        <end position="401"/>
    </location>
</feature>
<feature type="binding site" evidence="16">
    <location>
        <position position="781"/>
    </location>
    <ligand>
        <name>ATP</name>
        <dbReference type="ChEBI" id="CHEBI:30616"/>
        <label>2</label>
    </ligand>
</feature>
<dbReference type="FunFam" id="3.30.470.20:FF:000001">
    <property type="entry name" value="Carbamoyl-phosphate synthase large chain"/>
    <property type="match status" value="1"/>
</dbReference>
<dbReference type="Pfam" id="PF02787">
    <property type="entry name" value="CPSase_L_D3"/>
    <property type="match status" value="1"/>
</dbReference>
<dbReference type="EMBL" id="CP158367">
    <property type="protein sequence ID" value="XBX75819.1"/>
    <property type="molecule type" value="Genomic_DNA"/>
</dbReference>
<evidence type="ECO:0000256" key="15">
    <source>
        <dbReference type="ARBA" id="ARBA00048816"/>
    </source>
</evidence>
<evidence type="ECO:0000259" key="17">
    <source>
        <dbReference type="PROSITE" id="PS50975"/>
    </source>
</evidence>
<dbReference type="PROSITE" id="PS50975">
    <property type="entry name" value="ATP_GRASP"/>
    <property type="match status" value="2"/>
</dbReference>
<dbReference type="RefSeq" id="WP_350344556.1">
    <property type="nucleotide sequence ID" value="NZ_CP158367.1"/>
</dbReference>
<feature type="binding site" evidence="16">
    <location>
        <position position="300"/>
    </location>
    <ligand>
        <name>Mn(2+)</name>
        <dbReference type="ChEBI" id="CHEBI:29035"/>
        <label>2</label>
    </ligand>
</feature>
<dbReference type="HAMAP" id="MF_01210_B">
    <property type="entry name" value="CPSase_L_chain_B"/>
    <property type="match status" value="1"/>
</dbReference>
<dbReference type="Gene3D" id="3.30.1490.20">
    <property type="entry name" value="ATP-grasp fold, A domain"/>
    <property type="match status" value="1"/>
</dbReference>
<feature type="binding site" evidence="16">
    <location>
        <position position="751"/>
    </location>
    <ligand>
        <name>ATP</name>
        <dbReference type="ChEBI" id="CHEBI:30616"/>
        <label>2</label>
    </ligand>
</feature>
<feature type="binding site" evidence="16">
    <location>
        <position position="298"/>
    </location>
    <ligand>
        <name>Mn(2+)</name>
        <dbReference type="ChEBI" id="CHEBI:29035"/>
        <label>1</label>
    </ligand>
</feature>
<dbReference type="GO" id="GO:0005737">
    <property type="term" value="C:cytoplasm"/>
    <property type="evidence" value="ECO:0007669"/>
    <property type="project" value="TreeGrafter"/>
</dbReference>
<keyword evidence="6 16" id="KW-0028">Amino-acid biosynthesis</keyword>
<keyword evidence="4 16" id="KW-0055">Arginine biosynthesis</keyword>
<keyword evidence="10 16" id="KW-0067">ATP-binding</keyword>
<feature type="domain" description="ATP-grasp" evidence="17">
    <location>
        <begin position="133"/>
        <end position="327"/>
    </location>
</feature>
<evidence type="ECO:0000256" key="1">
    <source>
        <dbReference type="ARBA" id="ARBA00001936"/>
    </source>
</evidence>
<dbReference type="InterPro" id="IPR011761">
    <property type="entry name" value="ATP-grasp"/>
</dbReference>
<feature type="binding site" evidence="16">
    <location>
        <position position="284"/>
    </location>
    <ligand>
        <name>Mn(2+)</name>
        <dbReference type="ChEBI" id="CHEBI:29035"/>
        <label>1</label>
    </ligand>
</feature>
<feature type="binding site" evidence="16">
    <location>
        <position position="755"/>
    </location>
    <ligand>
        <name>ATP</name>
        <dbReference type="ChEBI" id="CHEBI:30616"/>
        <label>2</label>
    </ligand>
</feature>
<dbReference type="SUPFAM" id="SSF52335">
    <property type="entry name" value="Methylglyoxal synthase-like"/>
    <property type="match status" value="1"/>
</dbReference>
<feature type="binding site" evidence="16">
    <location>
        <position position="823"/>
    </location>
    <ligand>
        <name>Mn(2+)</name>
        <dbReference type="ChEBI" id="CHEBI:29035"/>
        <label>3</label>
    </ligand>
</feature>
<evidence type="ECO:0000256" key="3">
    <source>
        <dbReference type="ARBA" id="ARBA00009799"/>
    </source>
</evidence>
<evidence type="ECO:0000256" key="10">
    <source>
        <dbReference type="ARBA" id="ARBA00022840"/>
    </source>
</evidence>
<feature type="region of interest" description="Allosteric domain" evidence="16">
    <location>
        <begin position="933"/>
        <end position="1061"/>
    </location>
</feature>
<feature type="binding site" evidence="16">
    <location>
        <position position="823"/>
    </location>
    <ligand>
        <name>ATP</name>
        <dbReference type="ChEBI" id="CHEBI:30616"/>
        <label>2</label>
    </ligand>
</feature>
<dbReference type="InterPro" id="IPR036897">
    <property type="entry name" value="CarbamoylP_synth_lsu_oligo_sf"/>
</dbReference>
<evidence type="ECO:0000256" key="2">
    <source>
        <dbReference type="ARBA" id="ARBA00005077"/>
    </source>
</evidence>
<evidence type="ECO:0000256" key="7">
    <source>
        <dbReference type="ARBA" id="ARBA00022723"/>
    </source>
</evidence>
<dbReference type="InterPro" id="IPR036914">
    <property type="entry name" value="MGS-like_dom_sf"/>
</dbReference>
<feature type="binding site" evidence="16">
    <location>
        <position position="284"/>
    </location>
    <ligand>
        <name>Mg(2+)</name>
        <dbReference type="ChEBI" id="CHEBI:18420"/>
        <label>1</label>
    </ligand>
</feature>
<evidence type="ECO:0000256" key="8">
    <source>
        <dbReference type="ARBA" id="ARBA00022737"/>
    </source>
</evidence>
<proteinExistence type="inferred from homology"/>
<feature type="binding site" evidence="16">
    <location>
        <position position="835"/>
    </location>
    <ligand>
        <name>Mg(2+)</name>
        <dbReference type="ChEBI" id="CHEBI:18420"/>
        <label>4</label>
    </ligand>
</feature>
<dbReference type="GO" id="GO:0006541">
    <property type="term" value="P:glutamine metabolic process"/>
    <property type="evidence" value="ECO:0007669"/>
    <property type="project" value="TreeGrafter"/>
</dbReference>
<dbReference type="InterPro" id="IPR006275">
    <property type="entry name" value="CPSase_lsu"/>
</dbReference>
<accession>A0AAU7VPD1</accession>
<dbReference type="CDD" id="cd01424">
    <property type="entry name" value="MGS_CPS_II"/>
    <property type="match status" value="1"/>
</dbReference>
<name>A0AAU7VPD1_9FIRM</name>
<feature type="binding site" evidence="16">
    <location>
        <position position="782"/>
    </location>
    <ligand>
        <name>ATP</name>
        <dbReference type="ChEBI" id="CHEBI:30616"/>
        <label>2</label>
    </ligand>
</feature>
<dbReference type="PROSITE" id="PS00867">
    <property type="entry name" value="CPSASE_2"/>
    <property type="match status" value="2"/>
</dbReference>
<dbReference type="InterPro" id="IPR005483">
    <property type="entry name" value="CPSase_dom"/>
</dbReference>
<dbReference type="InterPro" id="IPR016185">
    <property type="entry name" value="PreATP-grasp_dom_sf"/>
</dbReference>
<feature type="binding site" evidence="16">
    <location>
        <position position="298"/>
    </location>
    <ligand>
        <name>Mn(2+)</name>
        <dbReference type="ChEBI" id="CHEBI:29035"/>
        <label>2</label>
    </ligand>
</feature>
<feature type="binding site" evidence="16">
    <location>
        <position position="169"/>
    </location>
    <ligand>
        <name>ATP</name>
        <dbReference type="ChEBI" id="CHEBI:30616"/>
        <label>1</label>
    </ligand>
</feature>
<feature type="domain" description="ATP-grasp" evidence="17">
    <location>
        <begin position="674"/>
        <end position="864"/>
    </location>
</feature>
<feature type="binding site" evidence="16">
    <location>
        <position position="298"/>
    </location>
    <ligand>
        <name>Mg(2+)</name>
        <dbReference type="ChEBI" id="CHEBI:18420"/>
        <label>1</label>
    </ligand>
</feature>
<comment type="cofactor">
    <cofactor evidence="1">
        <name>Mn(2+)</name>
        <dbReference type="ChEBI" id="CHEBI:29035"/>
    </cofactor>
</comment>
<feature type="binding site" evidence="16">
    <location>
        <position position="835"/>
    </location>
    <ligand>
        <name>ATP</name>
        <dbReference type="ChEBI" id="CHEBI:30616"/>
        <label>2</label>
    </ligand>
</feature>
<keyword evidence="9 16" id="KW-0547">Nucleotide-binding</keyword>
<gene>
    <name evidence="16 19" type="primary">carB</name>
    <name evidence="19" type="ORF">PRVXT_000975</name>
</gene>
<dbReference type="GO" id="GO:0046872">
    <property type="term" value="F:metal ion binding"/>
    <property type="evidence" value="ECO:0007669"/>
    <property type="project" value="UniProtKB-KW"/>
</dbReference>